<evidence type="ECO:0000256" key="1">
    <source>
        <dbReference type="SAM" id="MobiDB-lite"/>
    </source>
</evidence>
<feature type="region of interest" description="Disordered" evidence="1">
    <location>
        <begin position="1"/>
        <end position="38"/>
    </location>
</feature>
<reference evidence="2" key="1">
    <citation type="submission" date="2022-03" db="EMBL/GenBank/DDBJ databases">
        <authorList>
            <person name="Sayadi A."/>
        </authorList>
    </citation>
    <scope>NUCLEOTIDE SEQUENCE</scope>
</reference>
<dbReference type="Proteomes" id="UP001152888">
    <property type="component" value="Unassembled WGS sequence"/>
</dbReference>
<keyword evidence="3" id="KW-1185">Reference proteome</keyword>
<evidence type="ECO:0000313" key="2">
    <source>
        <dbReference type="EMBL" id="CAH1965081.1"/>
    </source>
</evidence>
<name>A0A9P0K101_ACAOB</name>
<dbReference type="EMBL" id="CAKOFQ010006721">
    <property type="protein sequence ID" value="CAH1965081.1"/>
    <property type="molecule type" value="Genomic_DNA"/>
</dbReference>
<dbReference type="AlphaFoldDB" id="A0A9P0K101"/>
<evidence type="ECO:0000313" key="3">
    <source>
        <dbReference type="Proteomes" id="UP001152888"/>
    </source>
</evidence>
<sequence>MDPSKQSTSKEETAEQTAEALRQSQQQRQRPSRYPVTHSCSTGYLRSGFRAAFFSRIRVNRSRSIDRLRQIVEGYGEELPCTSVSDLRITLLNDPEASALLTDTDVNDFLQVIDHEMAQMALDDQVLKHEQEAKKETEDIVDHHLHPCKICQQMCTDENEICAACQTNISNDMTNS</sequence>
<dbReference type="OrthoDB" id="6752317at2759"/>
<gene>
    <name evidence="2" type="ORF">ACAOBT_LOCUS6154</name>
</gene>
<accession>A0A9P0K101</accession>
<protein>
    <submittedName>
        <fullName evidence="2">Uncharacterized protein</fullName>
    </submittedName>
</protein>
<comment type="caution">
    <text evidence="2">The sequence shown here is derived from an EMBL/GenBank/DDBJ whole genome shotgun (WGS) entry which is preliminary data.</text>
</comment>
<feature type="compositionally biased region" description="Low complexity" evidence="1">
    <location>
        <begin position="22"/>
        <end position="33"/>
    </location>
</feature>
<proteinExistence type="predicted"/>
<organism evidence="2 3">
    <name type="scientific">Acanthoscelides obtectus</name>
    <name type="common">Bean weevil</name>
    <name type="synonym">Bruchus obtectus</name>
    <dbReference type="NCBI Taxonomy" id="200917"/>
    <lineage>
        <taxon>Eukaryota</taxon>
        <taxon>Metazoa</taxon>
        <taxon>Ecdysozoa</taxon>
        <taxon>Arthropoda</taxon>
        <taxon>Hexapoda</taxon>
        <taxon>Insecta</taxon>
        <taxon>Pterygota</taxon>
        <taxon>Neoptera</taxon>
        <taxon>Endopterygota</taxon>
        <taxon>Coleoptera</taxon>
        <taxon>Polyphaga</taxon>
        <taxon>Cucujiformia</taxon>
        <taxon>Chrysomeloidea</taxon>
        <taxon>Chrysomelidae</taxon>
        <taxon>Bruchinae</taxon>
        <taxon>Bruchini</taxon>
        <taxon>Acanthoscelides</taxon>
    </lineage>
</organism>